<dbReference type="InterPro" id="IPR025476">
    <property type="entry name" value="Helitron_helicase-like"/>
</dbReference>
<feature type="compositionally biased region" description="Basic and acidic residues" evidence="2">
    <location>
        <begin position="91"/>
        <end position="232"/>
    </location>
</feature>
<evidence type="ECO:0000259" key="3">
    <source>
        <dbReference type="Pfam" id="PF05970"/>
    </source>
</evidence>
<feature type="domain" description="DUF6570" evidence="5">
    <location>
        <begin position="526"/>
        <end position="651"/>
    </location>
</feature>
<feature type="compositionally biased region" description="Basic and acidic residues" evidence="2">
    <location>
        <begin position="241"/>
        <end position="294"/>
    </location>
</feature>
<comment type="cofactor">
    <cofactor evidence="1">
        <name>Mg(2+)</name>
        <dbReference type="ChEBI" id="CHEBI:18420"/>
    </cofactor>
</comment>
<keyword evidence="1" id="KW-0227">DNA damage</keyword>
<sequence>MNVNEKSIYLYHRNLNHYDVVVDISRGTGELNQISNGNTREYREDNLLQKYFSDQKMQQQFKDDVKDNKSVVKVIKPEDLKRFKDAERKRLKRQDLMYRKNENERRRNQNSKESDRQRKALKRKSDECREEENRKKRESKIIHDLDQKRKEEQRKNYEFREEENRKKRESEIIHDADQTRKEEKRKCEEFREEENRKKRESKIIHDVDQKRKEEKRKKSEFREEENRKKRESLSNLLYNKQRKEEKRKCEEFRKEENRKKRDSKILHDFDQKRKEEKRKKSEFREEENRKKRESLSNLLYNKQRKEEKRKCEEFRKEENRKKRDSKILHDFDQKRKEEKRECEEFRKEENRKKRDSKILHDFDQKRKEEKRKCEEFREEENRKKRDSKIIHDVDQKRKEEKRKSEEFRKEENRKKKESKVVHENDRKRKEEKRKSEGFCNEEKQKRKLAKSIDSFHELVTDFHSKVEEGPIYTCTCCNQGFYRESVRHASTLKVSPDLKPKAITGVLSKDGKEWICKTCGHHLSMNKLPPCSKHNGMVFPRKVPELELTDTEEKLASVRIPFMQLHELPRGKQISLHGNVVNVPSNINQTVAKLPRTYDENLTIPLKLKRKLSYKHHVDYQVVRPEKVLAAVNWLIHNSELYKSEGVTLDSSWNQDKFCVDIDEVDEEIEHKEDSWNEVPEEDLPCGTLDTLLHPQDIIMEDRTIFSFAPAEGNTPLNIFFDKNAEELSFPTIFCGELRIDDKCRDVKVSYADICKSELRNSDRRVASHIPNIFFKFKKLQTKHVMDKANICLRKTKKTQTLNAGYLKCEDNLEKICRHDDGFRILKDLRGSPPYWEQAKKDIFALIRQLGIPTWFASFSAAETHWKHLLKILGKTVYDKNFSDEEIQQFTFFQKADLLRKDPVTCAQHFDHQVKLFINHVLKSPMNPIGRVTDFFYKVEFQMRGSPHIHMVAWIEDAPKFGEDNHIEVEEFIDKYVSCHKDQSIEDLIQFQTHSHGRTCRKRNKNECRFQFPQPPMQSTSILYPLDADIQESEKKEHKDNWEKIRKKLDGMVQGKDITFEKFLEEINLSHEKYMLAVRSSVKTKTVFLKRCVNELRINNYNPTLLKCWRANMDLQFILDAYACVMYIVSYISKAQRGMSNLLYSATKEAKEENLNLRSQVKAIGNKFLTHVEVSAQEAVYYILQLPLRKSSREVIFINTSPEEERVVMLKSMQQIQSLPDESKDIQESNNIQRYINRPSSMENICLADFTSLYRATSTNLQKRTPEEQADDDEGCKGIKVRKRQIQAVIRCVGYHKENDSENYYRECLMLYHPWRVEKNIIGKRHTYCQQFEDVSNVSNILTKMKEYNHACPDIANAMNDLKSIQDEEIFEDQWDILAPCTESTVKEDIAEGAQICSEYTSLPTNYVTGDSDINVCEVLTNLISDQEYASLTQSLNKEQKQFFYHVIHQFRTSKEPLYYFLSGGAGVGKTVVVQAIYQALVRLINKEPGSNPDNSKVLLAAPTGKAAFLIKGNTLHSLFQIPACQGFNYKPLKSDRLNSLRCKFQHVRLVIIDEISMVGNGMLHYIHRRLQQITGSEKVFGGISILAVGDLFQLKPVFDGWIYENLKEDYGPLASNLWKDNFSMFCLHKIMRQKECVEFANLLNRLREQKHTESDIKVLKERQLNRKEGDDDYPLLVPHIFLQNRRVEDFNKQLYMLSSEQKVHLKASDYIIGDVDSEIKEKVRQSIPPDTNKTMGLAKELDLSLNIRCEISVNIDVEDGLSNGSSCVLKYASGFSKHSSEIDILWVAFDDEDIGKKSRQEGKRLYTKDIDKSWTPIMRVKRAFMVGRYKSVQVVRQQFPLRCSAAKTCHRCQGDTMENAVVDFSGRCFPHCHYVALSRVKDLNNLYIKEQNESKIHIDKRVALEMDRLSTSMRLVTRHEEVMKEDEDKFSIYYHNVRSFRKHRENVFSDIALFSPNLIVLVESKLSEQDEDEYYTLPGYQMNRFDNQEGCERSPYGIVVYNKSTNSLALHSHVISKHGKNMVESVIISIIDTEMLLNELFIQVLYSSPKTSFGYLQQHINDTKKHLPPDCGKIVVGDFNIDLLSNSKHQILKIMSPCQQYIKECTTEYNSLLDHVYSCGIKESIKCFVFESTYSDHFPILTSFSDE</sequence>
<dbReference type="PANTHER" id="PTHR47642:SF8">
    <property type="entry name" value="ATP-DEPENDENT DNA HELICASE"/>
    <property type="match status" value="1"/>
</dbReference>
<keyword evidence="1" id="KW-0067">ATP-binding</keyword>
<evidence type="ECO:0000256" key="2">
    <source>
        <dbReference type="SAM" id="MobiDB-lite"/>
    </source>
</evidence>
<dbReference type="GO" id="GO:0006281">
    <property type="term" value="P:DNA repair"/>
    <property type="evidence" value="ECO:0007669"/>
    <property type="project" value="UniProtKB-KW"/>
</dbReference>
<dbReference type="EC" id="5.6.2.3" evidence="1"/>
<dbReference type="InterPro" id="IPR046700">
    <property type="entry name" value="DUF6570"/>
</dbReference>
<name>A0AA89BZ43_PINIB</name>
<keyword evidence="1" id="KW-0378">Hydrolase</keyword>
<dbReference type="Pfam" id="PF05970">
    <property type="entry name" value="PIF1"/>
    <property type="match status" value="1"/>
</dbReference>
<evidence type="ECO:0000313" key="7">
    <source>
        <dbReference type="Proteomes" id="UP001186944"/>
    </source>
</evidence>
<feature type="compositionally biased region" description="Basic and acidic residues" evidence="2">
    <location>
        <begin position="303"/>
        <end position="440"/>
    </location>
</feature>
<dbReference type="InterPro" id="IPR027417">
    <property type="entry name" value="P-loop_NTPase"/>
</dbReference>
<dbReference type="GO" id="GO:0016787">
    <property type="term" value="F:hydrolase activity"/>
    <property type="evidence" value="ECO:0007669"/>
    <property type="project" value="UniProtKB-KW"/>
</dbReference>
<dbReference type="InterPro" id="IPR036691">
    <property type="entry name" value="Endo/exonu/phosph_ase_sf"/>
</dbReference>
<evidence type="ECO:0000313" key="6">
    <source>
        <dbReference type="EMBL" id="KAK3088034.1"/>
    </source>
</evidence>
<dbReference type="Pfam" id="PF20209">
    <property type="entry name" value="DUF6570"/>
    <property type="match status" value="1"/>
</dbReference>
<evidence type="ECO:0000259" key="4">
    <source>
        <dbReference type="Pfam" id="PF14214"/>
    </source>
</evidence>
<evidence type="ECO:0000259" key="5">
    <source>
        <dbReference type="Pfam" id="PF20209"/>
    </source>
</evidence>
<dbReference type="PANTHER" id="PTHR47642">
    <property type="entry name" value="ATP-DEPENDENT DNA HELICASE"/>
    <property type="match status" value="1"/>
</dbReference>
<dbReference type="Gene3D" id="3.40.50.300">
    <property type="entry name" value="P-loop containing nucleotide triphosphate hydrolases"/>
    <property type="match status" value="1"/>
</dbReference>
<keyword evidence="1" id="KW-0547">Nucleotide-binding</keyword>
<dbReference type="InterPro" id="IPR051055">
    <property type="entry name" value="PIF1_helicase"/>
</dbReference>
<feature type="domain" description="DNA helicase Pif1-like DEAD-box helicase" evidence="3">
    <location>
        <begin position="1436"/>
        <end position="1653"/>
    </location>
</feature>
<dbReference type="GO" id="GO:0006310">
    <property type="term" value="P:DNA recombination"/>
    <property type="evidence" value="ECO:0007669"/>
    <property type="project" value="UniProtKB-KW"/>
</dbReference>
<gene>
    <name evidence="6" type="ORF">FSP39_013774</name>
</gene>
<dbReference type="EMBL" id="VSWD01000011">
    <property type="protein sequence ID" value="KAK3088034.1"/>
    <property type="molecule type" value="Genomic_DNA"/>
</dbReference>
<dbReference type="SUPFAM" id="SSF52540">
    <property type="entry name" value="P-loop containing nucleoside triphosphate hydrolases"/>
    <property type="match status" value="2"/>
</dbReference>
<feature type="region of interest" description="Disordered" evidence="2">
    <location>
        <begin position="91"/>
        <end position="440"/>
    </location>
</feature>
<keyword evidence="1" id="KW-0233">DNA recombination</keyword>
<keyword evidence="7" id="KW-1185">Reference proteome</keyword>
<keyword evidence="1" id="KW-0234">DNA repair</keyword>
<evidence type="ECO:0000256" key="1">
    <source>
        <dbReference type="RuleBase" id="RU363044"/>
    </source>
</evidence>
<dbReference type="GO" id="GO:0043139">
    <property type="term" value="F:5'-3' DNA helicase activity"/>
    <property type="evidence" value="ECO:0007669"/>
    <property type="project" value="UniProtKB-EC"/>
</dbReference>
<protein>
    <recommendedName>
        <fullName evidence="1">ATP-dependent DNA helicase</fullName>
        <ecNumber evidence="1">5.6.2.3</ecNumber>
    </recommendedName>
</protein>
<dbReference type="Pfam" id="PF14214">
    <property type="entry name" value="Helitron_like_N"/>
    <property type="match status" value="1"/>
</dbReference>
<comment type="catalytic activity">
    <reaction evidence="1">
        <text>ATP + H2O = ADP + phosphate + H(+)</text>
        <dbReference type="Rhea" id="RHEA:13065"/>
        <dbReference type="ChEBI" id="CHEBI:15377"/>
        <dbReference type="ChEBI" id="CHEBI:15378"/>
        <dbReference type="ChEBI" id="CHEBI:30616"/>
        <dbReference type="ChEBI" id="CHEBI:43474"/>
        <dbReference type="ChEBI" id="CHEBI:456216"/>
        <dbReference type="EC" id="5.6.2.3"/>
    </reaction>
</comment>
<keyword evidence="1" id="KW-0347">Helicase</keyword>
<accession>A0AA89BZ43</accession>
<dbReference type="GO" id="GO:0005524">
    <property type="term" value="F:ATP binding"/>
    <property type="evidence" value="ECO:0007669"/>
    <property type="project" value="UniProtKB-KW"/>
</dbReference>
<dbReference type="Proteomes" id="UP001186944">
    <property type="component" value="Unassembled WGS sequence"/>
</dbReference>
<dbReference type="GO" id="GO:0000723">
    <property type="term" value="P:telomere maintenance"/>
    <property type="evidence" value="ECO:0007669"/>
    <property type="project" value="InterPro"/>
</dbReference>
<proteinExistence type="inferred from homology"/>
<dbReference type="SUPFAM" id="SSF56219">
    <property type="entry name" value="DNase I-like"/>
    <property type="match status" value="1"/>
</dbReference>
<comment type="similarity">
    <text evidence="1">Belongs to the helicase family.</text>
</comment>
<reference evidence="6" key="1">
    <citation type="submission" date="2019-08" db="EMBL/GenBank/DDBJ databases">
        <title>The improved chromosome-level genome for the pearl oyster Pinctada fucata martensii using PacBio sequencing and Hi-C.</title>
        <authorList>
            <person name="Zheng Z."/>
        </authorList>
    </citation>
    <scope>NUCLEOTIDE SEQUENCE</scope>
    <source>
        <strain evidence="6">ZZ-2019</strain>
        <tissue evidence="6">Adductor muscle</tissue>
    </source>
</reference>
<organism evidence="6 7">
    <name type="scientific">Pinctada imbricata</name>
    <name type="common">Atlantic pearl-oyster</name>
    <name type="synonym">Pinctada martensii</name>
    <dbReference type="NCBI Taxonomy" id="66713"/>
    <lineage>
        <taxon>Eukaryota</taxon>
        <taxon>Metazoa</taxon>
        <taxon>Spiralia</taxon>
        <taxon>Lophotrochozoa</taxon>
        <taxon>Mollusca</taxon>
        <taxon>Bivalvia</taxon>
        <taxon>Autobranchia</taxon>
        <taxon>Pteriomorphia</taxon>
        <taxon>Pterioida</taxon>
        <taxon>Pterioidea</taxon>
        <taxon>Pteriidae</taxon>
        <taxon>Pinctada</taxon>
    </lineage>
</organism>
<dbReference type="InterPro" id="IPR010285">
    <property type="entry name" value="DNA_helicase_pif1-like_DEAD"/>
</dbReference>
<comment type="caution">
    <text evidence="6">The sequence shown here is derived from an EMBL/GenBank/DDBJ whole genome shotgun (WGS) entry which is preliminary data.</text>
</comment>
<feature type="domain" description="Helitron helicase-like" evidence="4">
    <location>
        <begin position="825"/>
        <end position="952"/>
    </location>
</feature>
<dbReference type="Gene3D" id="3.60.10.10">
    <property type="entry name" value="Endonuclease/exonuclease/phosphatase"/>
    <property type="match status" value="1"/>
</dbReference>